<sequence>MGPATTNLGGVGTSNMGDRPNIRENVQYMRQTATCVNDGGNPHINGSNGPNNSAFMPNIGPNLIRPQAMPYVHQPVGVPFDLNAILRDQVEEIMQDQLAFGI</sequence>
<proteinExistence type="predicted"/>
<dbReference type="Proteomes" id="UP001604336">
    <property type="component" value="Unassembled WGS sequence"/>
</dbReference>
<name>A0ABD1RPP2_9LAMI</name>
<evidence type="ECO:0000313" key="3">
    <source>
        <dbReference type="Proteomes" id="UP001604336"/>
    </source>
</evidence>
<protein>
    <submittedName>
        <fullName evidence="2">Uncharacterized protein</fullName>
    </submittedName>
</protein>
<organism evidence="2 3">
    <name type="scientific">Abeliophyllum distichum</name>
    <dbReference type="NCBI Taxonomy" id="126358"/>
    <lineage>
        <taxon>Eukaryota</taxon>
        <taxon>Viridiplantae</taxon>
        <taxon>Streptophyta</taxon>
        <taxon>Embryophyta</taxon>
        <taxon>Tracheophyta</taxon>
        <taxon>Spermatophyta</taxon>
        <taxon>Magnoliopsida</taxon>
        <taxon>eudicotyledons</taxon>
        <taxon>Gunneridae</taxon>
        <taxon>Pentapetalae</taxon>
        <taxon>asterids</taxon>
        <taxon>lamiids</taxon>
        <taxon>Lamiales</taxon>
        <taxon>Oleaceae</taxon>
        <taxon>Forsythieae</taxon>
        <taxon>Abeliophyllum</taxon>
    </lineage>
</organism>
<reference evidence="3" key="1">
    <citation type="submission" date="2024-07" db="EMBL/GenBank/DDBJ databases">
        <title>Two chromosome-level genome assemblies of Korean endemic species Abeliophyllum distichum and Forsythia ovata (Oleaceae).</title>
        <authorList>
            <person name="Jang H."/>
        </authorList>
    </citation>
    <scope>NUCLEOTIDE SEQUENCE [LARGE SCALE GENOMIC DNA]</scope>
</reference>
<dbReference type="EMBL" id="JBFOLK010000008">
    <property type="protein sequence ID" value="KAL2490333.1"/>
    <property type="molecule type" value="Genomic_DNA"/>
</dbReference>
<dbReference type="AlphaFoldDB" id="A0ABD1RPP2"/>
<feature type="compositionally biased region" description="Polar residues" evidence="1">
    <location>
        <begin position="1"/>
        <end position="16"/>
    </location>
</feature>
<keyword evidence="3" id="KW-1185">Reference proteome</keyword>
<evidence type="ECO:0000313" key="2">
    <source>
        <dbReference type="EMBL" id="KAL2490333.1"/>
    </source>
</evidence>
<comment type="caution">
    <text evidence="2">The sequence shown here is derived from an EMBL/GenBank/DDBJ whole genome shotgun (WGS) entry which is preliminary data.</text>
</comment>
<evidence type="ECO:0000256" key="1">
    <source>
        <dbReference type="SAM" id="MobiDB-lite"/>
    </source>
</evidence>
<feature type="region of interest" description="Disordered" evidence="1">
    <location>
        <begin position="1"/>
        <end position="21"/>
    </location>
</feature>
<gene>
    <name evidence="2" type="ORF">Adt_25961</name>
</gene>
<accession>A0ABD1RPP2</accession>